<dbReference type="Proteomes" id="UP001081283">
    <property type="component" value="Unassembled WGS sequence"/>
</dbReference>
<evidence type="ECO:0008006" key="3">
    <source>
        <dbReference type="Google" id="ProtNLM"/>
    </source>
</evidence>
<evidence type="ECO:0000313" key="1">
    <source>
        <dbReference type="EMBL" id="MCY0094897.1"/>
    </source>
</evidence>
<keyword evidence="2" id="KW-1185">Reference proteome</keyword>
<sequence length="119" mass="13154">MQPKRHALTQLGSPGATRRVYLRRDTNCPVIVHVGKRNGGDRIAVPSWLVNICEDGCLITSDHIPYKVLDAYIIIPGFASKVHATVKSQGKFTLNFKFSTLLPADIVDKVARIKTIVKS</sequence>
<protein>
    <recommendedName>
        <fullName evidence="3">PilZ domain-containing protein</fullName>
    </recommendedName>
</protein>
<organism evidence="1 2">
    <name type="scientific">Hoeflea ulvae</name>
    <dbReference type="NCBI Taxonomy" id="2983764"/>
    <lineage>
        <taxon>Bacteria</taxon>
        <taxon>Pseudomonadati</taxon>
        <taxon>Pseudomonadota</taxon>
        <taxon>Alphaproteobacteria</taxon>
        <taxon>Hyphomicrobiales</taxon>
        <taxon>Rhizobiaceae</taxon>
        <taxon>Hoeflea</taxon>
    </lineage>
</organism>
<gene>
    <name evidence="1" type="ORF">OEG82_12800</name>
</gene>
<accession>A0ABT3YG76</accession>
<reference evidence="1" key="1">
    <citation type="submission" date="2022-10" db="EMBL/GenBank/DDBJ databases">
        <title>Hoeflea sp. J2-29, isolated from marine algae.</title>
        <authorList>
            <person name="Kristyanto S."/>
            <person name="Kim J.M."/>
            <person name="Jeon C.O."/>
        </authorList>
    </citation>
    <scope>NUCLEOTIDE SEQUENCE</scope>
    <source>
        <strain evidence="1">J2-29</strain>
    </source>
</reference>
<name>A0ABT3YG76_9HYPH</name>
<proteinExistence type="predicted"/>
<evidence type="ECO:0000313" key="2">
    <source>
        <dbReference type="Proteomes" id="UP001081283"/>
    </source>
</evidence>
<dbReference type="EMBL" id="JAOVZQ010000001">
    <property type="protein sequence ID" value="MCY0094897.1"/>
    <property type="molecule type" value="Genomic_DNA"/>
</dbReference>
<dbReference type="RefSeq" id="WP_267612811.1">
    <property type="nucleotide sequence ID" value="NZ_JAOVZQ010000001.1"/>
</dbReference>
<comment type="caution">
    <text evidence="1">The sequence shown here is derived from an EMBL/GenBank/DDBJ whole genome shotgun (WGS) entry which is preliminary data.</text>
</comment>